<dbReference type="InterPro" id="IPR013273">
    <property type="entry name" value="ADAMTS/ADAMTS-like"/>
</dbReference>
<organism evidence="6 7">
    <name type="scientific">Monodon monoceros</name>
    <name type="common">Narwhal</name>
    <name type="synonym">Ceratodon monodon</name>
    <dbReference type="NCBI Taxonomy" id="40151"/>
    <lineage>
        <taxon>Eukaryota</taxon>
        <taxon>Metazoa</taxon>
        <taxon>Chordata</taxon>
        <taxon>Craniata</taxon>
        <taxon>Vertebrata</taxon>
        <taxon>Euteleostomi</taxon>
        <taxon>Mammalia</taxon>
        <taxon>Eutheria</taxon>
        <taxon>Laurasiatheria</taxon>
        <taxon>Artiodactyla</taxon>
        <taxon>Whippomorpha</taxon>
        <taxon>Cetacea</taxon>
        <taxon>Odontoceti</taxon>
        <taxon>Monodontidae</taxon>
        <taxon>Monodon</taxon>
    </lineage>
</organism>
<dbReference type="SMART" id="SM00209">
    <property type="entry name" value="TSP1"/>
    <property type="match status" value="1"/>
</dbReference>
<dbReference type="PROSITE" id="PS50092">
    <property type="entry name" value="TSP1"/>
    <property type="match status" value="1"/>
</dbReference>
<feature type="disulfide bond" evidence="4">
    <location>
        <begin position="90"/>
        <end position="125"/>
    </location>
</feature>
<dbReference type="PRINTS" id="PR01857">
    <property type="entry name" value="ADAMTSFAMILY"/>
</dbReference>
<reference evidence="6" key="1">
    <citation type="submission" date="2025-08" db="UniProtKB">
        <authorList>
            <consortium name="Ensembl"/>
        </authorList>
    </citation>
    <scope>IDENTIFICATION</scope>
</reference>
<dbReference type="PANTHER" id="PTHR13723:SF173">
    <property type="entry name" value="ADAMTS-LIKE PROTEIN 5"/>
    <property type="match status" value="1"/>
</dbReference>
<comment type="subcellular location">
    <subcellularLocation>
        <location evidence="1">Secreted</location>
    </subcellularLocation>
</comment>
<dbReference type="GO" id="GO:0031012">
    <property type="term" value="C:extracellular matrix"/>
    <property type="evidence" value="ECO:0007669"/>
    <property type="project" value="TreeGrafter"/>
</dbReference>
<feature type="disulfide bond" evidence="4">
    <location>
        <begin position="101"/>
        <end position="110"/>
    </location>
</feature>
<dbReference type="Gene3D" id="2.20.100.10">
    <property type="entry name" value="Thrombospondin type-1 (TSP1) repeat"/>
    <property type="match status" value="1"/>
</dbReference>
<dbReference type="PANTHER" id="PTHR13723">
    <property type="entry name" value="ADAMTS A DISINTEGRIN AND METALLOPROTEASE WITH THROMBOSPONDIN MOTIFS PROTEASE"/>
    <property type="match status" value="1"/>
</dbReference>
<keyword evidence="3 4" id="KW-1015">Disulfide bond</keyword>
<evidence type="ECO:0000256" key="2">
    <source>
        <dbReference type="ARBA" id="ARBA00022525"/>
    </source>
</evidence>
<keyword evidence="2" id="KW-0964">Secreted</keyword>
<evidence type="ECO:0000256" key="1">
    <source>
        <dbReference type="ARBA" id="ARBA00004613"/>
    </source>
</evidence>
<evidence type="ECO:0000259" key="5">
    <source>
        <dbReference type="Pfam" id="PF19236"/>
    </source>
</evidence>
<dbReference type="GeneTree" id="ENSGT00940000160456"/>
<name>A0A8C6APP7_MONMO</name>
<reference evidence="6" key="2">
    <citation type="submission" date="2025-09" db="UniProtKB">
        <authorList>
            <consortium name="Ensembl"/>
        </authorList>
    </citation>
    <scope>IDENTIFICATION</scope>
</reference>
<proteinExistence type="predicted"/>
<sequence>MTSFFRDEKGGSERLRYCPKSHSQSGKSWGATPGLLPPPLLRPLLSPRPHPLQNLLLLLWTLLNCGLGGNAQGPGEWTPWGSWSRCSSSCGRGLSVRSRQCIRFPREELCWGDTHEYRLCQLPECPPGAVPFRDLQCALYNGHPVLGTQKTYQWVPFYGAPNQCDLNCLAEGHDFYHSFGRVLDGTPCSPGTQGLCVAGRCLRAGCDGLLGSDAREDRCGRCGGANNSCLFVQRVFRDAGDRPPRPRALPERAL</sequence>
<dbReference type="Pfam" id="PF19236">
    <property type="entry name" value="ADAMTS_CR_3"/>
    <property type="match status" value="1"/>
</dbReference>
<dbReference type="SUPFAM" id="SSF82895">
    <property type="entry name" value="TSP-1 type 1 repeat"/>
    <property type="match status" value="1"/>
</dbReference>
<dbReference type="Pfam" id="PF00090">
    <property type="entry name" value="TSP_1"/>
    <property type="match status" value="1"/>
</dbReference>
<accession>A0A8C6APP7</accession>
<protein>
    <recommendedName>
        <fullName evidence="5">ADAMTS/ADAMTS-like cysteine-rich domain-containing protein</fullName>
    </recommendedName>
</protein>
<feature type="domain" description="ADAMTS/ADAMTS-like cysteine-rich" evidence="5">
    <location>
        <begin position="132"/>
        <end position="229"/>
    </location>
</feature>
<dbReference type="GO" id="GO:0030198">
    <property type="term" value="P:extracellular matrix organization"/>
    <property type="evidence" value="ECO:0007669"/>
    <property type="project" value="InterPro"/>
</dbReference>
<evidence type="ECO:0000256" key="3">
    <source>
        <dbReference type="ARBA" id="ARBA00023157"/>
    </source>
</evidence>
<dbReference type="InterPro" id="IPR000884">
    <property type="entry name" value="TSP1_rpt"/>
</dbReference>
<dbReference type="Ensembl" id="ENSMMNT00015003901.1">
    <property type="protein sequence ID" value="ENSMMNP00015003531.1"/>
    <property type="gene ID" value="ENSMMNG00015002716.1"/>
</dbReference>
<dbReference type="InterPro" id="IPR050439">
    <property type="entry name" value="ADAMTS_ADAMTS-like"/>
</dbReference>
<evidence type="ECO:0000313" key="6">
    <source>
        <dbReference type="Ensembl" id="ENSMMNP00015003531.1"/>
    </source>
</evidence>
<keyword evidence="7" id="KW-1185">Reference proteome</keyword>
<dbReference type="AlphaFoldDB" id="A0A8C6APP7"/>
<dbReference type="GO" id="GO:0004222">
    <property type="term" value="F:metalloendopeptidase activity"/>
    <property type="evidence" value="ECO:0007669"/>
    <property type="project" value="TreeGrafter"/>
</dbReference>
<dbReference type="GO" id="GO:0005576">
    <property type="term" value="C:extracellular region"/>
    <property type="evidence" value="ECO:0007669"/>
    <property type="project" value="UniProtKB-SubCell"/>
</dbReference>
<dbReference type="GO" id="GO:0006508">
    <property type="term" value="P:proteolysis"/>
    <property type="evidence" value="ECO:0007669"/>
    <property type="project" value="TreeGrafter"/>
</dbReference>
<evidence type="ECO:0000256" key="4">
    <source>
        <dbReference type="PIRSR" id="PIRSR613273-3"/>
    </source>
</evidence>
<evidence type="ECO:0000313" key="7">
    <source>
        <dbReference type="Proteomes" id="UP000694561"/>
    </source>
</evidence>
<dbReference type="Proteomes" id="UP000694561">
    <property type="component" value="Unplaced"/>
</dbReference>
<dbReference type="InterPro" id="IPR036383">
    <property type="entry name" value="TSP1_rpt_sf"/>
</dbReference>
<dbReference type="InterPro" id="IPR045371">
    <property type="entry name" value="ADAMTS_CR_3"/>
</dbReference>
<feature type="disulfide bond" evidence="4">
    <location>
        <begin position="86"/>
        <end position="120"/>
    </location>
</feature>